<evidence type="ECO:0000313" key="1">
    <source>
        <dbReference type="EMBL" id="CAG8688027.1"/>
    </source>
</evidence>
<keyword evidence="2" id="KW-1185">Reference proteome</keyword>
<organism evidence="1 2">
    <name type="scientific">Funneliformis mosseae</name>
    <name type="common">Endomycorrhizal fungus</name>
    <name type="synonym">Glomus mosseae</name>
    <dbReference type="NCBI Taxonomy" id="27381"/>
    <lineage>
        <taxon>Eukaryota</taxon>
        <taxon>Fungi</taxon>
        <taxon>Fungi incertae sedis</taxon>
        <taxon>Mucoromycota</taxon>
        <taxon>Glomeromycotina</taxon>
        <taxon>Glomeromycetes</taxon>
        <taxon>Glomerales</taxon>
        <taxon>Glomeraceae</taxon>
        <taxon>Funneliformis</taxon>
    </lineage>
</organism>
<name>A0A9N9HJR1_FUNMO</name>
<dbReference type="AlphaFoldDB" id="A0A9N9HJR1"/>
<proteinExistence type="predicted"/>
<reference evidence="1" key="1">
    <citation type="submission" date="2021-06" db="EMBL/GenBank/DDBJ databases">
        <authorList>
            <person name="Kallberg Y."/>
            <person name="Tangrot J."/>
            <person name="Rosling A."/>
        </authorList>
    </citation>
    <scope>NUCLEOTIDE SEQUENCE</scope>
    <source>
        <strain evidence="1">87-6 pot B 2015</strain>
    </source>
</reference>
<sequence>MINKLKEPHFIEAVKFLHQYLFDAVKFTEVPDQYNCLIEFLIAEGVLTPADSSLNIVRLSSPLVDIYFKMDILLELFSHASQTNQSNLEEHFNHALSYSNNLATTIIWIMHFTCKNRYYKAENPMYQSKEQKIQELIIVHFWHNEKFDNIQMYTYLKND</sequence>
<accession>A0A9N9HJR1</accession>
<gene>
    <name evidence="1" type="ORF">FMOSSE_LOCUS13197</name>
</gene>
<dbReference type="Proteomes" id="UP000789375">
    <property type="component" value="Unassembled WGS sequence"/>
</dbReference>
<protein>
    <submittedName>
        <fullName evidence="1">2959_t:CDS:1</fullName>
    </submittedName>
</protein>
<comment type="caution">
    <text evidence="1">The sequence shown here is derived from an EMBL/GenBank/DDBJ whole genome shotgun (WGS) entry which is preliminary data.</text>
</comment>
<dbReference type="EMBL" id="CAJVPP010007377">
    <property type="protein sequence ID" value="CAG8688027.1"/>
    <property type="molecule type" value="Genomic_DNA"/>
</dbReference>
<evidence type="ECO:0000313" key="2">
    <source>
        <dbReference type="Proteomes" id="UP000789375"/>
    </source>
</evidence>